<feature type="transmembrane region" description="Helical" evidence="19">
    <location>
        <begin position="291"/>
        <end position="314"/>
    </location>
</feature>
<keyword evidence="12" id="KW-0594">Phospholipid biosynthesis</keyword>
<dbReference type="PANTHER" id="PTHR13906">
    <property type="entry name" value="PORCUPINE"/>
    <property type="match status" value="1"/>
</dbReference>
<dbReference type="GO" id="GO:0005783">
    <property type="term" value="C:endoplasmic reticulum"/>
    <property type="evidence" value="ECO:0007669"/>
    <property type="project" value="UniProtKB-SubCell"/>
</dbReference>
<evidence type="ECO:0000256" key="19">
    <source>
        <dbReference type="SAM" id="Phobius"/>
    </source>
</evidence>
<keyword evidence="9 19" id="KW-1133">Transmembrane helix</keyword>
<keyword evidence="8" id="KW-0256">Endoplasmic reticulum</keyword>
<proteinExistence type="inferred from homology"/>
<comment type="similarity">
    <text evidence="4">Belongs to the membrane-bound acyltransferase family.</text>
</comment>
<evidence type="ECO:0000256" key="2">
    <source>
        <dbReference type="ARBA" id="ARBA00004240"/>
    </source>
</evidence>
<evidence type="ECO:0000256" key="14">
    <source>
        <dbReference type="ARBA" id="ARBA00023315"/>
    </source>
</evidence>
<evidence type="ECO:0000256" key="4">
    <source>
        <dbReference type="ARBA" id="ARBA00010323"/>
    </source>
</evidence>
<dbReference type="Pfam" id="PF03062">
    <property type="entry name" value="MBOAT"/>
    <property type="match status" value="1"/>
</dbReference>
<evidence type="ECO:0000256" key="13">
    <source>
        <dbReference type="ARBA" id="ARBA00023264"/>
    </source>
</evidence>
<keyword evidence="11 19" id="KW-0472">Membrane</keyword>
<sequence>YYMTGTETYDIKWSMPQCVLTLRLIGLAFDLFDGTKTEGCLIMRKKKTALPNKPSLLEVAAHTYFPASFLVGPQFPMKRYLCFVNGAFSSKEADGLPDCLIPGLKRGSLGFVYLGLYQVGTSFFPECYLLGDDFQELAFWKRCLTLGIWGKITMYKYISCWLISEGVCIVAGLTYNGVDSAGRSRWDGCANVKLRIFEGATKFGHYIASFNINTNNWVAQYVYKRLKFLGNRYISQAAALTFLAVWHGLHSGYYMCFILEFVVMKMEKDIEALIAKTSLKEYLDHVAIRPITWLLLKLYTFVFLGYCLVPFVLLSFSRWMEVFKSVYFIGHIVFFLWPLYAPLVKNVLLQPSRPHQQ</sequence>
<protein>
    <recommendedName>
        <fullName evidence="18">Lysophospholipid acyltransferase 5</fullName>
        <ecNumber evidence="16">2.3.1.23</ecNumber>
        <ecNumber evidence="17">2.3.1.n6</ecNumber>
    </recommendedName>
</protein>
<evidence type="ECO:0000256" key="11">
    <source>
        <dbReference type="ARBA" id="ARBA00023136"/>
    </source>
</evidence>
<dbReference type="InterPro" id="IPR004299">
    <property type="entry name" value="MBOAT_fam"/>
</dbReference>
<evidence type="ECO:0000256" key="9">
    <source>
        <dbReference type="ARBA" id="ARBA00022989"/>
    </source>
</evidence>
<dbReference type="GO" id="GO:0047184">
    <property type="term" value="F:1-acylglycerophosphocholine O-acyltransferase activity"/>
    <property type="evidence" value="ECO:0007669"/>
    <property type="project" value="UniProtKB-EC"/>
</dbReference>
<evidence type="ECO:0000313" key="21">
    <source>
        <dbReference type="Proteomes" id="UP001233999"/>
    </source>
</evidence>
<comment type="pathway">
    <text evidence="15">Phospholipid metabolism.</text>
</comment>
<dbReference type="InterPro" id="IPR049941">
    <property type="entry name" value="LPLAT_7/PORCN-like"/>
</dbReference>
<dbReference type="GO" id="GO:0071617">
    <property type="term" value="F:lysophospholipid acyltransferase activity"/>
    <property type="evidence" value="ECO:0007669"/>
    <property type="project" value="TreeGrafter"/>
</dbReference>
<comment type="subcellular location">
    <subcellularLocation>
        <location evidence="2">Endoplasmic reticulum</location>
    </subcellularLocation>
    <subcellularLocation>
        <location evidence="1">Membrane</location>
        <topology evidence="1">Multi-pass membrane protein</topology>
    </subcellularLocation>
</comment>
<comment type="caution">
    <text evidence="20">The sequence shown here is derived from an EMBL/GenBank/DDBJ whole genome shotgun (WGS) entry which is preliminary data.</text>
</comment>
<keyword evidence="10" id="KW-0443">Lipid metabolism</keyword>
<evidence type="ECO:0000256" key="17">
    <source>
        <dbReference type="ARBA" id="ARBA00038923"/>
    </source>
</evidence>
<evidence type="ECO:0000256" key="6">
    <source>
        <dbReference type="ARBA" id="ARBA00022679"/>
    </source>
</evidence>
<evidence type="ECO:0000256" key="8">
    <source>
        <dbReference type="ARBA" id="ARBA00022824"/>
    </source>
</evidence>
<keyword evidence="7 19" id="KW-0812">Transmembrane</keyword>
<evidence type="ECO:0000256" key="18">
    <source>
        <dbReference type="ARBA" id="ARBA00039721"/>
    </source>
</evidence>
<reference evidence="20" key="1">
    <citation type="journal article" date="2023" name="IScience">
        <title>Live-bearing cockroach genome reveals convergent evolutionary mechanisms linked to viviparity in insects and beyond.</title>
        <authorList>
            <person name="Fouks B."/>
            <person name="Harrison M.C."/>
            <person name="Mikhailova A.A."/>
            <person name="Marchal E."/>
            <person name="English S."/>
            <person name="Carruthers M."/>
            <person name="Jennings E.C."/>
            <person name="Chiamaka E.L."/>
            <person name="Frigard R.A."/>
            <person name="Pippel M."/>
            <person name="Attardo G.M."/>
            <person name="Benoit J.B."/>
            <person name="Bornberg-Bauer E."/>
            <person name="Tobe S.S."/>
        </authorList>
    </citation>
    <scope>NUCLEOTIDE SEQUENCE</scope>
    <source>
        <strain evidence="20">Stay&amp;Tobe</strain>
    </source>
</reference>
<dbReference type="GO" id="GO:0030258">
    <property type="term" value="P:lipid modification"/>
    <property type="evidence" value="ECO:0007669"/>
    <property type="project" value="TreeGrafter"/>
</dbReference>
<keyword evidence="5" id="KW-0444">Lipid biosynthesis</keyword>
<dbReference type="PANTHER" id="PTHR13906:SF14">
    <property type="entry name" value="LYSOPHOSPHOLIPID ACYLTRANSFERASE 5"/>
    <property type="match status" value="1"/>
</dbReference>
<comment type="pathway">
    <text evidence="3">Lipid metabolism; phospholipid metabolism.</text>
</comment>
<feature type="non-terminal residue" evidence="20">
    <location>
        <position position="357"/>
    </location>
</feature>
<evidence type="ECO:0000256" key="16">
    <source>
        <dbReference type="ARBA" id="ARBA00026120"/>
    </source>
</evidence>
<dbReference type="EC" id="2.3.1.n6" evidence="17"/>
<dbReference type="GO" id="GO:0016020">
    <property type="term" value="C:membrane"/>
    <property type="evidence" value="ECO:0007669"/>
    <property type="project" value="UniProtKB-SubCell"/>
</dbReference>
<feature type="transmembrane region" description="Helical" evidence="19">
    <location>
        <begin position="233"/>
        <end position="255"/>
    </location>
</feature>
<evidence type="ECO:0000313" key="20">
    <source>
        <dbReference type="EMBL" id="KAJ9577508.1"/>
    </source>
</evidence>
<dbReference type="EMBL" id="JASPKZ010009355">
    <property type="protein sequence ID" value="KAJ9577508.1"/>
    <property type="molecule type" value="Genomic_DNA"/>
</dbReference>
<keyword evidence="21" id="KW-1185">Reference proteome</keyword>
<dbReference type="GO" id="GO:0006656">
    <property type="term" value="P:phosphatidylcholine biosynthetic process"/>
    <property type="evidence" value="ECO:0007669"/>
    <property type="project" value="TreeGrafter"/>
</dbReference>
<name>A0AAD7ZCL2_DIPPU</name>
<dbReference type="AlphaFoldDB" id="A0AAD7ZCL2"/>
<evidence type="ECO:0000256" key="15">
    <source>
        <dbReference type="ARBA" id="ARBA00025707"/>
    </source>
</evidence>
<gene>
    <name evidence="20" type="ORF">L9F63_005881</name>
</gene>
<evidence type="ECO:0000256" key="1">
    <source>
        <dbReference type="ARBA" id="ARBA00004141"/>
    </source>
</evidence>
<organism evidence="20 21">
    <name type="scientific">Diploptera punctata</name>
    <name type="common">Pacific beetle cockroach</name>
    <dbReference type="NCBI Taxonomy" id="6984"/>
    <lineage>
        <taxon>Eukaryota</taxon>
        <taxon>Metazoa</taxon>
        <taxon>Ecdysozoa</taxon>
        <taxon>Arthropoda</taxon>
        <taxon>Hexapoda</taxon>
        <taxon>Insecta</taxon>
        <taxon>Pterygota</taxon>
        <taxon>Neoptera</taxon>
        <taxon>Polyneoptera</taxon>
        <taxon>Dictyoptera</taxon>
        <taxon>Blattodea</taxon>
        <taxon>Blaberoidea</taxon>
        <taxon>Blaberidae</taxon>
        <taxon>Diplopterinae</taxon>
        <taxon>Diploptera</taxon>
    </lineage>
</organism>
<keyword evidence="13" id="KW-1208">Phospholipid metabolism</keyword>
<evidence type="ECO:0000256" key="5">
    <source>
        <dbReference type="ARBA" id="ARBA00022516"/>
    </source>
</evidence>
<evidence type="ECO:0000256" key="12">
    <source>
        <dbReference type="ARBA" id="ARBA00023209"/>
    </source>
</evidence>
<accession>A0AAD7ZCL2</accession>
<feature type="transmembrane region" description="Helical" evidence="19">
    <location>
        <begin position="326"/>
        <end position="344"/>
    </location>
</feature>
<keyword evidence="6" id="KW-0808">Transferase</keyword>
<evidence type="ECO:0000256" key="3">
    <source>
        <dbReference type="ARBA" id="ARBA00005074"/>
    </source>
</evidence>
<dbReference type="Proteomes" id="UP001233999">
    <property type="component" value="Unassembled WGS sequence"/>
</dbReference>
<dbReference type="EC" id="2.3.1.23" evidence="16"/>
<reference evidence="20" key="2">
    <citation type="submission" date="2023-05" db="EMBL/GenBank/DDBJ databases">
        <authorList>
            <person name="Fouks B."/>
        </authorList>
    </citation>
    <scope>NUCLEOTIDE SEQUENCE</scope>
    <source>
        <strain evidence="20">Stay&amp;Tobe</strain>
        <tissue evidence="20">Testes</tissue>
    </source>
</reference>
<evidence type="ECO:0000256" key="7">
    <source>
        <dbReference type="ARBA" id="ARBA00022692"/>
    </source>
</evidence>
<evidence type="ECO:0000256" key="10">
    <source>
        <dbReference type="ARBA" id="ARBA00023098"/>
    </source>
</evidence>
<keyword evidence="14" id="KW-0012">Acyltransferase</keyword>